<dbReference type="SUPFAM" id="SSF52540">
    <property type="entry name" value="P-loop containing nucleoside triphosphate hydrolases"/>
    <property type="match status" value="1"/>
</dbReference>
<dbReference type="InterPro" id="IPR049052">
    <property type="entry name" value="nSTAND1"/>
</dbReference>
<dbReference type="Pfam" id="PF00400">
    <property type="entry name" value="WD40"/>
    <property type="match status" value="7"/>
</dbReference>
<proteinExistence type="predicted"/>
<name>A0A6G9YPH7_9NOCA</name>
<evidence type="ECO:0000256" key="3">
    <source>
        <dbReference type="PROSITE-ProRule" id="PRU00221"/>
    </source>
</evidence>
<dbReference type="Pfam" id="PF20703">
    <property type="entry name" value="nSTAND1"/>
    <property type="match status" value="1"/>
</dbReference>
<keyword evidence="4" id="KW-0812">Transmembrane</keyword>
<dbReference type="EMBL" id="CP046172">
    <property type="protein sequence ID" value="QIS14926.1"/>
    <property type="molecule type" value="Genomic_DNA"/>
</dbReference>
<dbReference type="PROSITE" id="PS00678">
    <property type="entry name" value="WD_REPEATS_1"/>
    <property type="match status" value="7"/>
</dbReference>
<dbReference type="InterPro" id="IPR001680">
    <property type="entry name" value="WD40_rpt"/>
</dbReference>
<dbReference type="InterPro" id="IPR019775">
    <property type="entry name" value="WD40_repeat_CS"/>
</dbReference>
<dbReference type="PRINTS" id="PR00320">
    <property type="entry name" value="GPROTEINBRPT"/>
</dbReference>
<feature type="repeat" description="WD" evidence="3">
    <location>
        <begin position="656"/>
        <end position="697"/>
    </location>
</feature>
<accession>A0A6G9YPH7</accession>
<feature type="repeat" description="WD" evidence="3">
    <location>
        <begin position="852"/>
        <end position="877"/>
    </location>
</feature>
<dbReference type="PROSITE" id="PS50294">
    <property type="entry name" value="WD_REPEATS_REGION"/>
    <property type="match status" value="6"/>
</dbReference>
<dbReference type="PROSITE" id="PS50082">
    <property type="entry name" value="WD_REPEATS_2"/>
    <property type="match status" value="10"/>
</dbReference>
<evidence type="ECO:0000256" key="1">
    <source>
        <dbReference type="ARBA" id="ARBA00022574"/>
    </source>
</evidence>
<dbReference type="PANTHER" id="PTHR19879:SF9">
    <property type="entry name" value="TRANSCRIPTION INITIATION FACTOR TFIID SUBUNIT 5"/>
    <property type="match status" value="1"/>
</dbReference>
<evidence type="ECO:0000313" key="7">
    <source>
        <dbReference type="Proteomes" id="UP000503540"/>
    </source>
</evidence>
<feature type="transmembrane region" description="Helical" evidence="4">
    <location>
        <begin position="569"/>
        <end position="590"/>
    </location>
</feature>
<feature type="repeat" description="WD" evidence="3">
    <location>
        <begin position="972"/>
        <end position="1006"/>
    </location>
</feature>
<feature type="repeat" description="WD" evidence="3">
    <location>
        <begin position="1190"/>
        <end position="1231"/>
    </location>
</feature>
<feature type="domain" description="Novel STAND NTPase 1" evidence="5">
    <location>
        <begin position="161"/>
        <end position="523"/>
    </location>
</feature>
<evidence type="ECO:0000256" key="2">
    <source>
        <dbReference type="ARBA" id="ARBA00022737"/>
    </source>
</evidence>
<keyword evidence="4" id="KW-0472">Membrane</keyword>
<keyword evidence="1 3" id="KW-0853">WD repeat</keyword>
<dbReference type="PANTHER" id="PTHR19879">
    <property type="entry name" value="TRANSCRIPTION INITIATION FACTOR TFIID"/>
    <property type="match status" value="1"/>
</dbReference>
<dbReference type="InterPro" id="IPR015943">
    <property type="entry name" value="WD40/YVTN_repeat-like_dom_sf"/>
</dbReference>
<evidence type="ECO:0000259" key="5">
    <source>
        <dbReference type="Pfam" id="PF20703"/>
    </source>
</evidence>
<dbReference type="InterPro" id="IPR011047">
    <property type="entry name" value="Quinoprotein_ADH-like_sf"/>
</dbReference>
<keyword evidence="7" id="KW-1185">Reference proteome</keyword>
<feature type="repeat" description="WD" evidence="3">
    <location>
        <begin position="888"/>
        <end position="922"/>
    </location>
</feature>
<feature type="repeat" description="WD" evidence="3">
    <location>
        <begin position="702"/>
        <end position="743"/>
    </location>
</feature>
<sequence>MTDTIGSPPAWSAPGGSRHLWLVRSIQHPLKRRVVPMSTRTTPERIAGSDGRNAFAARLDTLFAAAGNPPVKTILRAANSRLRQGTKPITAQRISDWRRGHRTPATFESVLPVLEVLIAEARRRTAGNPPADTSLFDPARWKAEWRSARAEPIVIDTNREPYRAPASYRPEDADLFFGRDTANRQLRQLISDVEASGSMALVLLLGPQGVGKTSLLAAGLQAAPGSRVPIVMTPGPDPVAALRSALAGASGGRRLLIVEQGEELFTRCTNEALRQQFLGEVAMLAAPGADPPTTVVLAVDTAYLPQLPQYPLLMTTLRHRSMMLDPMSEHELREAIVRPAAIVGLRVEDSLVEVLLKDVGRLAPQHPARLSMLFSVLALIWENRRGRTLTLATYRDLGGVAGIMARRAERWWSRLSDGEREAGRRVLMALTIIGPTSAQRNRLPRKVLIAEAEDPDGAKSVIDRLLEVRILVQYNDDLELVDDLALTIWPRMAEWITEEREFAPARQRIEADAREWANQGRPAELLYVRTRLEDAAELTRRTDSLNKLAREFVTAALSQTGTHARRRKALLVAVAVLAVIALVASALMIAQGAAVSQQRKDAWLGEVIAQSQRMDVSSPGIAAQLALAAYRMNPRNASARIRLLTAQALPLETTSISAHGAPIQALAVGSAGKLAASAGDDGRIRLWDIASGRTVHPVGSGLDGHRGRVESVAFAPDDAQLVSAGEDGAIRLWDIHHPDAVRALGTVDNGTPVNAVVFLPGGHVVAAAGADGALCLLNIEVPQSIQRVGCPIPAHPGAIRSLATAPDAAVLADAGDDGAVRLWSVDDAEHPAPIGTPLDGQGAVQVVEFGPGGILATGTADGAIRIWDVRDPNEPRLIDTEHDRRVPISGLSFTHGGQLLSAADIDGNIELWNTQRRDRVTPVGWEIHGNAGSTRLIHFVGDIQGITAGSDGRIRLWSPPMIFVPILLDGSLATVGFDRDNRILATGMRDGQVTIWDVSAPQLSHVSSAFSAGPPSEAGVRVALRPDGRLLATTTGPDVRLWDLADPAGPTPLGSLPGAGIGAPIAFAPDGSRLVTGMGDRALQIWDVSVPSSPHALGPPLTAPARDIGVAAFDPKNSVVVAAGSDARIHLWDLSDGNRPSEVSLDAHGSTVRALTFAPDGRQLFSADTAGVIRSWDVTNHARPRELDSVHAHTSAVQTLAIDPSGHRLASGGDDQTARLWDISDPTDIRQADVPIYLPVAASVHLRFDPRDPSRILTVTDLASVLGYTDPDDVATHLCASAETHIDEQTWHDLFPSIPYVRPCP</sequence>
<gene>
    <name evidence="6" type="ORF">F5544_35475</name>
</gene>
<dbReference type="InterPro" id="IPR027417">
    <property type="entry name" value="P-loop_NTPase"/>
</dbReference>
<feature type="repeat" description="WD" evidence="3">
    <location>
        <begin position="792"/>
        <end position="833"/>
    </location>
</feature>
<dbReference type="InterPro" id="IPR020472">
    <property type="entry name" value="WD40_PAC1"/>
</dbReference>
<dbReference type="Proteomes" id="UP000503540">
    <property type="component" value="Chromosome"/>
</dbReference>
<reference evidence="6 7" key="1">
    <citation type="journal article" date="2019" name="ACS Chem. Biol.">
        <title>Identification and Mobilization of a Cryptic Antibiotic Biosynthesis Gene Locus from a Human-Pathogenic Nocardia Isolate.</title>
        <authorList>
            <person name="Herisse M."/>
            <person name="Ishida K."/>
            <person name="Porter J.L."/>
            <person name="Howden B."/>
            <person name="Hertweck C."/>
            <person name="Stinear T.P."/>
            <person name="Pidot S.J."/>
        </authorList>
    </citation>
    <scope>NUCLEOTIDE SEQUENCE [LARGE SCALE GENOMIC DNA]</scope>
    <source>
        <strain evidence="6 7">AUSMDU00012717</strain>
    </source>
</reference>
<keyword evidence="4" id="KW-1133">Transmembrane helix</keyword>
<dbReference type="SMART" id="SM00320">
    <property type="entry name" value="WD40"/>
    <property type="match status" value="13"/>
</dbReference>
<feature type="repeat" description="WD" evidence="3">
    <location>
        <begin position="1145"/>
        <end position="1186"/>
    </location>
</feature>
<dbReference type="KEGG" id="nah:F5544_35475"/>
<dbReference type="SUPFAM" id="SSF50978">
    <property type="entry name" value="WD40 repeat-like"/>
    <property type="match status" value="1"/>
</dbReference>
<dbReference type="InterPro" id="IPR036322">
    <property type="entry name" value="WD40_repeat_dom_sf"/>
</dbReference>
<protein>
    <recommendedName>
        <fullName evidence="5">Novel STAND NTPase 1 domain-containing protein</fullName>
    </recommendedName>
</protein>
<feature type="repeat" description="WD" evidence="3">
    <location>
        <begin position="1065"/>
        <end position="1089"/>
    </location>
</feature>
<evidence type="ECO:0000256" key="4">
    <source>
        <dbReference type="SAM" id="Phobius"/>
    </source>
</evidence>
<dbReference type="Gene3D" id="2.130.10.10">
    <property type="entry name" value="YVTN repeat-like/Quinoprotein amine dehydrogenase"/>
    <property type="match status" value="4"/>
</dbReference>
<dbReference type="CDD" id="cd00200">
    <property type="entry name" value="WD40"/>
    <property type="match status" value="2"/>
</dbReference>
<feature type="repeat" description="WD" evidence="3">
    <location>
        <begin position="1101"/>
        <end position="1142"/>
    </location>
</feature>
<dbReference type="SUPFAM" id="SSF50998">
    <property type="entry name" value="Quinoprotein alcohol dehydrogenase-like"/>
    <property type="match status" value="1"/>
</dbReference>
<dbReference type="Gene3D" id="3.40.50.300">
    <property type="entry name" value="P-loop containing nucleotide triphosphate hydrolases"/>
    <property type="match status" value="1"/>
</dbReference>
<evidence type="ECO:0000313" key="6">
    <source>
        <dbReference type="EMBL" id="QIS14926.1"/>
    </source>
</evidence>
<keyword evidence="2" id="KW-0677">Repeat</keyword>
<organism evidence="6 7">
    <name type="scientific">Nocardia arthritidis</name>
    <dbReference type="NCBI Taxonomy" id="228602"/>
    <lineage>
        <taxon>Bacteria</taxon>
        <taxon>Bacillati</taxon>
        <taxon>Actinomycetota</taxon>
        <taxon>Actinomycetes</taxon>
        <taxon>Mycobacteriales</taxon>
        <taxon>Nocardiaceae</taxon>
        <taxon>Nocardia</taxon>
    </lineage>
</organism>